<proteinExistence type="predicted"/>
<evidence type="ECO:0000256" key="4">
    <source>
        <dbReference type="SAM" id="Phobius"/>
    </source>
</evidence>
<dbReference type="EMBL" id="PDCH01000008">
    <property type="protein sequence ID" value="RBP99236.1"/>
    <property type="molecule type" value="Genomic_DNA"/>
</dbReference>
<reference evidence="5 6" key="1">
    <citation type="submission" date="2017-10" db="EMBL/GenBank/DDBJ databases">
        <title>Bifidobacterium xylocopum sp. nov. and Bifidobacterium aemilianum sp. nov., from the carpenter bee (Xylocopa violacea) digestive tract.</title>
        <authorList>
            <person name="Alberoni D."/>
            <person name="Baffoni L."/>
            <person name="Di Gioia D."/>
            <person name="Gaggia F."/>
            <person name="Biavati B."/>
        </authorList>
    </citation>
    <scope>NUCLEOTIDE SEQUENCE [LARGE SCALE GENOMIC DNA]</scope>
    <source>
        <strain evidence="5 6">XV2</strain>
    </source>
</reference>
<evidence type="ECO:0000256" key="3">
    <source>
        <dbReference type="SAM" id="MobiDB-lite"/>
    </source>
</evidence>
<keyword evidence="6" id="KW-1185">Reference proteome</keyword>
<dbReference type="RefSeq" id="WP_113853592.1">
    <property type="nucleotide sequence ID" value="NZ_PDCH01000008.1"/>
</dbReference>
<dbReference type="Proteomes" id="UP000252345">
    <property type="component" value="Unassembled WGS sequence"/>
</dbReference>
<dbReference type="OrthoDB" id="5242161at2"/>
<dbReference type="InterPro" id="IPR005754">
    <property type="entry name" value="Sortase"/>
</dbReference>
<evidence type="ECO:0000256" key="2">
    <source>
        <dbReference type="PIRSR" id="PIRSR605754-1"/>
    </source>
</evidence>
<name>A0A366KBX1_9BIFI</name>
<accession>A0A366KBX1</accession>
<dbReference type="CDD" id="cd05827">
    <property type="entry name" value="Sortase_C"/>
    <property type="match status" value="1"/>
</dbReference>
<keyword evidence="4" id="KW-1133">Transmembrane helix</keyword>
<evidence type="ECO:0000313" key="5">
    <source>
        <dbReference type="EMBL" id="RBP99236.1"/>
    </source>
</evidence>
<dbReference type="Gene3D" id="2.40.260.10">
    <property type="entry name" value="Sortase"/>
    <property type="match status" value="1"/>
</dbReference>
<protein>
    <submittedName>
        <fullName evidence="5">Class C sortase</fullName>
    </submittedName>
</protein>
<dbReference type="SUPFAM" id="SSF63817">
    <property type="entry name" value="Sortase"/>
    <property type="match status" value="1"/>
</dbReference>
<dbReference type="NCBIfam" id="NF033745">
    <property type="entry name" value="class_C_sortase"/>
    <property type="match status" value="1"/>
</dbReference>
<dbReference type="NCBIfam" id="TIGR01076">
    <property type="entry name" value="sortase_fam"/>
    <property type="match status" value="1"/>
</dbReference>
<dbReference type="InterPro" id="IPR023365">
    <property type="entry name" value="Sortase_dom-sf"/>
</dbReference>
<comment type="caution">
    <text evidence="5">The sequence shown here is derived from an EMBL/GenBank/DDBJ whole genome shotgun (WGS) entry which is preliminary data.</text>
</comment>
<keyword evidence="1" id="KW-0378">Hydrolase</keyword>
<keyword evidence="4" id="KW-0812">Transmembrane</keyword>
<evidence type="ECO:0000256" key="1">
    <source>
        <dbReference type="ARBA" id="ARBA00022801"/>
    </source>
</evidence>
<feature type="transmembrane region" description="Helical" evidence="4">
    <location>
        <begin position="252"/>
        <end position="272"/>
    </location>
</feature>
<evidence type="ECO:0000313" key="6">
    <source>
        <dbReference type="Proteomes" id="UP000252345"/>
    </source>
</evidence>
<feature type="active site" description="Acyl-thioester intermediate" evidence="2">
    <location>
        <position position="219"/>
    </location>
</feature>
<feature type="active site" description="Proton donor/acceptor" evidence="2">
    <location>
        <position position="157"/>
    </location>
</feature>
<dbReference type="AlphaFoldDB" id="A0A366KBX1"/>
<keyword evidence="4" id="KW-0472">Membrane</keyword>
<gene>
    <name evidence="5" type="ORF">CRD59_04990</name>
</gene>
<organism evidence="5 6">
    <name type="scientific">Bifidobacterium xylocopae</name>
    <dbReference type="NCBI Taxonomy" id="2493119"/>
    <lineage>
        <taxon>Bacteria</taxon>
        <taxon>Bacillati</taxon>
        <taxon>Actinomycetota</taxon>
        <taxon>Actinomycetes</taxon>
        <taxon>Bifidobacteriales</taxon>
        <taxon>Bifidobacteriaceae</taxon>
        <taxon>Bifidobacterium</taxon>
    </lineage>
</organism>
<dbReference type="GO" id="GO:0016787">
    <property type="term" value="F:hydrolase activity"/>
    <property type="evidence" value="ECO:0007669"/>
    <property type="project" value="UniProtKB-KW"/>
</dbReference>
<sequence length="302" mass="32162">MALIVLCLTVAAGALLWIPSAQLIHMRAEQRAVERGARAVAAWPQGRVARELRLARAYNRRIAASGQGTLGEASDPFLPPNLQGGRQASMAERDHDYQGLLNTGGGLMGSVRVPRISLNMPIYHGTSDQSLSQGSGHLYGTSLPVGGPSTNAVLTGHRGLPGALLFTRLDELKPGDVFYVDTLGRTMGYRITAIHVVDPDDTHLYTVVQGKDLVTLMTCTPYGVNTQRLVLTGERAPIPRVVPEPDDAPKDAVLIGLGCGLAAFAIGVGAFASTRRRTLSARHARRNGDSGAGKLLDKLNVY</sequence>
<feature type="region of interest" description="Disordered" evidence="3">
    <location>
        <begin position="69"/>
        <end position="89"/>
    </location>
</feature>
<dbReference type="InterPro" id="IPR042002">
    <property type="entry name" value="Sortase_C"/>
</dbReference>
<dbReference type="Pfam" id="PF04203">
    <property type="entry name" value="Sortase"/>
    <property type="match status" value="1"/>
</dbReference>